<dbReference type="Proteomes" id="UP000317178">
    <property type="component" value="Chromosome"/>
</dbReference>
<evidence type="ECO:0000313" key="2">
    <source>
        <dbReference type="EMBL" id="QDU80949.1"/>
    </source>
</evidence>
<organism evidence="2 3">
    <name type="scientific">Polystyrenella longa</name>
    <dbReference type="NCBI Taxonomy" id="2528007"/>
    <lineage>
        <taxon>Bacteria</taxon>
        <taxon>Pseudomonadati</taxon>
        <taxon>Planctomycetota</taxon>
        <taxon>Planctomycetia</taxon>
        <taxon>Planctomycetales</taxon>
        <taxon>Planctomycetaceae</taxon>
        <taxon>Polystyrenella</taxon>
    </lineage>
</organism>
<dbReference type="SUPFAM" id="SSF48452">
    <property type="entry name" value="TPR-like"/>
    <property type="match status" value="1"/>
</dbReference>
<dbReference type="RefSeq" id="WP_144996177.1">
    <property type="nucleotide sequence ID" value="NZ_CP036281.1"/>
</dbReference>
<keyword evidence="3" id="KW-1185">Reference proteome</keyword>
<dbReference type="AlphaFoldDB" id="A0A518CNZ9"/>
<evidence type="ECO:0000313" key="3">
    <source>
        <dbReference type="Proteomes" id="UP000317178"/>
    </source>
</evidence>
<reference evidence="2 3" key="1">
    <citation type="submission" date="2019-02" db="EMBL/GenBank/DDBJ databases">
        <title>Deep-cultivation of Planctomycetes and their phenomic and genomic characterization uncovers novel biology.</title>
        <authorList>
            <person name="Wiegand S."/>
            <person name="Jogler M."/>
            <person name="Boedeker C."/>
            <person name="Pinto D."/>
            <person name="Vollmers J."/>
            <person name="Rivas-Marin E."/>
            <person name="Kohn T."/>
            <person name="Peeters S.H."/>
            <person name="Heuer A."/>
            <person name="Rast P."/>
            <person name="Oberbeckmann S."/>
            <person name="Bunk B."/>
            <person name="Jeske O."/>
            <person name="Meyerdierks A."/>
            <person name="Storesund J.E."/>
            <person name="Kallscheuer N."/>
            <person name="Luecker S."/>
            <person name="Lage O.M."/>
            <person name="Pohl T."/>
            <person name="Merkel B.J."/>
            <person name="Hornburger P."/>
            <person name="Mueller R.-W."/>
            <person name="Bruemmer F."/>
            <person name="Labrenz M."/>
            <person name="Spormann A.M."/>
            <person name="Op den Camp H."/>
            <person name="Overmann J."/>
            <person name="Amann R."/>
            <person name="Jetten M.S.M."/>
            <person name="Mascher T."/>
            <person name="Medema M.H."/>
            <person name="Devos D.P."/>
            <person name="Kaster A.-K."/>
            <person name="Ovreas L."/>
            <person name="Rohde M."/>
            <person name="Galperin M.Y."/>
            <person name="Jogler C."/>
        </authorList>
    </citation>
    <scope>NUCLEOTIDE SEQUENCE [LARGE SCALE GENOMIC DNA]</scope>
    <source>
        <strain evidence="2 3">Pla110</strain>
    </source>
</reference>
<sequence>MRLSAGLFSLILSVPLFLSAPISAWALDQNLARFTADLRRQQLFPLAETYCQQRLQDENLADDLRIQLTVELARTFTQHASTVSLEDKSSLYERADQILTDYSSKELNELQKLYLHVNQLLMRLTEGEASYWQAELSNTEESRISASETLAKAIEPAIALISSTKDWSSARIFTANATKPTVLNYEELLLLQRDFRLDVARSILRKATLQRELRPDILEPTDLKTNLPELAEDWRTSTELVNVFQKQSEFLDLYFQSHLIEADWELLLGRYEAFESRIIMLRQRSVPPLIETEIVTREARALLQQNKIVEAAKRLHQYQQSGAASTPELEYMTIRSFLELARIAEQKKDPDLRSKLIENIEARLLVIPSGYWAQRAQQLFNQTEQEINYGADLQNLVNQGSELSRSEKPDEAIQVYKKAVELARERDQGPLQAELLYRLGIVQYNVKSYEDAEATFREILTELPESDFHAQAHLMLAYCIGQRGDLSASIKLLREHREKFAESPTLNDATLLLAQLETGAEEYASAMEHYRLLLETTLANDKLLDSLLQVYQQMSRSEQITPEIATKLLHQFREDFPGSLQTVTELNLSHQAKIRLILAELTLKIPPEENSQVQDLLQPLLEKENYDSPAFTPSRSQIGSLYSQYLMSGSFKRQQFDEISDLPISLKLDLFRHLIATPRDEATYHSLKDILERQLQQQKAELPPEDRRDFLTNVLMQKYRDWDTVTSLEELTELELKLELPSSQTREIALMLSETNDPPRQESARQHWKRLESQFEAGGEPWFEARYYQVNLLNKLNRSSKAEKLKRLTLLLHQFPKDSIWKERFQSL</sequence>
<dbReference type="EMBL" id="CP036281">
    <property type="protein sequence ID" value="QDU80949.1"/>
    <property type="molecule type" value="Genomic_DNA"/>
</dbReference>
<evidence type="ECO:0000256" key="1">
    <source>
        <dbReference type="PROSITE-ProRule" id="PRU00339"/>
    </source>
</evidence>
<protein>
    <submittedName>
        <fullName evidence="2">Outer membrane protein assembly factor BamD</fullName>
    </submittedName>
</protein>
<feature type="repeat" description="TPR" evidence="1">
    <location>
        <begin position="433"/>
        <end position="466"/>
    </location>
</feature>
<accession>A0A518CNZ9</accession>
<keyword evidence="1" id="KW-0802">TPR repeat</keyword>
<dbReference type="Gene3D" id="1.25.40.10">
    <property type="entry name" value="Tetratricopeptide repeat domain"/>
    <property type="match status" value="1"/>
</dbReference>
<dbReference type="InterPro" id="IPR019734">
    <property type="entry name" value="TPR_rpt"/>
</dbReference>
<dbReference type="KEGG" id="plon:Pla110_26850"/>
<dbReference type="OrthoDB" id="240605at2"/>
<dbReference type="InterPro" id="IPR011990">
    <property type="entry name" value="TPR-like_helical_dom_sf"/>
</dbReference>
<gene>
    <name evidence="2" type="primary">bamD_1</name>
    <name evidence="2" type="ORF">Pla110_26850</name>
</gene>
<dbReference type="Pfam" id="PF13432">
    <property type="entry name" value="TPR_16"/>
    <property type="match status" value="1"/>
</dbReference>
<dbReference type="PROSITE" id="PS50005">
    <property type="entry name" value="TPR"/>
    <property type="match status" value="1"/>
</dbReference>
<proteinExistence type="predicted"/>
<dbReference type="SMART" id="SM00028">
    <property type="entry name" value="TPR"/>
    <property type="match status" value="3"/>
</dbReference>
<name>A0A518CNZ9_9PLAN</name>